<dbReference type="Proteomes" id="UP001162992">
    <property type="component" value="Chromosome 12"/>
</dbReference>
<evidence type="ECO:0000313" key="1">
    <source>
        <dbReference type="EMBL" id="KAJ7535163.1"/>
    </source>
</evidence>
<keyword evidence="2" id="KW-1185">Reference proteome</keyword>
<sequence>MLMLVLLVTVVVASAQNITKVLDGEPQFSSLNKLLSETGVADEINIRKSITVLAPDNSVLDPIVSNLRGKTSPEQLGDIVRYHVLLQYFDIPELRQIVDKGTTQVTTLYQATGRPAGILGFVNITKTKGGSLDVTTPAGEHPSSSTIVKSIKQIPYNMSIFQLSAVLMPVGVLTEATPPTPVPVPSPVTAPESAPALSPALSCSSCTCSNSSPYSCSSAYAFPYSCSSIKSTCSSI</sequence>
<evidence type="ECO:0000313" key="2">
    <source>
        <dbReference type="Proteomes" id="UP001162992"/>
    </source>
</evidence>
<gene>
    <name evidence="1" type="ORF">O6H91_12G021300</name>
</gene>
<organism evidence="1 2">
    <name type="scientific">Diphasiastrum complanatum</name>
    <name type="common">Issler's clubmoss</name>
    <name type="synonym">Lycopodium complanatum</name>
    <dbReference type="NCBI Taxonomy" id="34168"/>
    <lineage>
        <taxon>Eukaryota</taxon>
        <taxon>Viridiplantae</taxon>
        <taxon>Streptophyta</taxon>
        <taxon>Embryophyta</taxon>
        <taxon>Tracheophyta</taxon>
        <taxon>Lycopodiopsida</taxon>
        <taxon>Lycopodiales</taxon>
        <taxon>Lycopodiaceae</taxon>
        <taxon>Lycopodioideae</taxon>
        <taxon>Diphasiastrum</taxon>
    </lineage>
</organism>
<protein>
    <submittedName>
        <fullName evidence="1">Uncharacterized protein</fullName>
    </submittedName>
</protein>
<dbReference type="EMBL" id="CM055103">
    <property type="protein sequence ID" value="KAJ7535163.1"/>
    <property type="molecule type" value="Genomic_DNA"/>
</dbReference>
<name>A0ACC2BZW4_DIPCM</name>
<proteinExistence type="predicted"/>
<reference evidence="2" key="1">
    <citation type="journal article" date="2024" name="Proc. Natl. Acad. Sci. U.S.A.">
        <title>Extraordinary preservation of gene collinearity over three hundred million years revealed in homosporous lycophytes.</title>
        <authorList>
            <person name="Li C."/>
            <person name="Wickell D."/>
            <person name="Kuo L.Y."/>
            <person name="Chen X."/>
            <person name="Nie B."/>
            <person name="Liao X."/>
            <person name="Peng D."/>
            <person name="Ji J."/>
            <person name="Jenkins J."/>
            <person name="Williams M."/>
            <person name="Shu S."/>
            <person name="Plott C."/>
            <person name="Barry K."/>
            <person name="Rajasekar S."/>
            <person name="Grimwood J."/>
            <person name="Han X."/>
            <person name="Sun S."/>
            <person name="Hou Z."/>
            <person name="He W."/>
            <person name="Dai G."/>
            <person name="Sun C."/>
            <person name="Schmutz J."/>
            <person name="Leebens-Mack J.H."/>
            <person name="Li F.W."/>
            <person name="Wang L."/>
        </authorList>
    </citation>
    <scope>NUCLEOTIDE SEQUENCE [LARGE SCALE GENOMIC DNA]</scope>
    <source>
        <strain evidence="2">cv. PW_Plant_1</strain>
    </source>
</reference>
<comment type="caution">
    <text evidence="1">The sequence shown here is derived from an EMBL/GenBank/DDBJ whole genome shotgun (WGS) entry which is preliminary data.</text>
</comment>
<accession>A0ACC2BZW4</accession>